<proteinExistence type="inferred from homology"/>
<accession>A0A2J6THA9</accession>
<dbReference type="InterPro" id="IPR032805">
    <property type="entry name" value="Wax_synthase_dom"/>
</dbReference>
<dbReference type="PANTHER" id="PTHR31595">
    <property type="entry name" value="LONG-CHAIN-ALCOHOL O-FATTY-ACYLTRANSFERASE 3-RELATED"/>
    <property type="match status" value="1"/>
</dbReference>
<keyword evidence="11" id="KW-1185">Reference proteome</keyword>
<dbReference type="GO" id="GO:0006629">
    <property type="term" value="P:lipid metabolic process"/>
    <property type="evidence" value="ECO:0007669"/>
    <property type="project" value="InterPro"/>
</dbReference>
<protein>
    <recommendedName>
        <fullName evidence="9">Wax synthase domain-containing protein</fullName>
    </recommendedName>
</protein>
<feature type="transmembrane region" description="Helical" evidence="8">
    <location>
        <begin position="386"/>
        <end position="404"/>
    </location>
</feature>
<gene>
    <name evidence="10" type="ORF">K444DRAFT_585513</name>
</gene>
<evidence type="ECO:0000256" key="6">
    <source>
        <dbReference type="ARBA" id="ARBA00023136"/>
    </source>
</evidence>
<evidence type="ECO:0000256" key="3">
    <source>
        <dbReference type="ARBA" id="ARBA00022679"/>
    </source>
</evidence>
<keyword evidence="6 8" id="KW-0472">Membrane</keyword>
<feature type="region of interest" description="Disordered" evidence="7">
    <location>
        <begin position="109"/>
        <end position="128"/>
    </location>
</feature>
<keyword evidence="5 8" id="KW-1133">Transmembrane helix</keyword>
<feature type="domain" description="Wax synthase" evidence="9">
    <location>
        <begin position="268"/>
        <end position="354"/>
    </location>
</feature>
<feature type="compositionally biased region" description="Polar residues" evidence="7">
    <location>
        <begin position="118"/>
        <end position="128"/>
    </location>
</feature>
<organism evidence="10 11">
    <name type="scientific">Hyaloscypha bicolor E</name>
    <dbReference type="NCBI Taxonomy" id="1095630"/>
    <lineage>
        <taxon>Eukaryota</taxon>
        <taxon>Fungi</taxon>
        <taxon>Dikarya</taxon>
        <taxon>Ascomycota</taxon>
        <taxon>Pezizomycotina</taxon>
        <taxon>Leotiomycetes</taxon>
        <taxon>Helotiales</taxon>
        <taxon>Hyaloscyphaceae</taxon>
        <taxon>Hyaloscypha</taxon>
        <taxon>Hyaloscypha bicolor</taxon>
    </lineage>
</organism>
<keyword evidence="4 8" id="KW-0812">Transmembrane</keyword>
<keyword evidence="3" id="KW-0808">Transferase</keyword>
<dbReference type="AlphaFoldDB" id="A0A2J6THA9"/>
<dbReference type="Pfam" id="PF13813">
    <property type="entry name" value="MBOAT_2"/>
    <property type="match status" value="1"/>
</dbReference>
<comment type="similarity">
    <text evidence="2">Belongs to the wax synthase family.</text>
</comment>
<evidence type="ECO:0000256" key="2">
    <source>
        <dbReference type="ARBA" id="ARBA00007282"/>
    </source>
</evidence>
<name>A0A2J6THA9_9HELO</name>
<evidence type="ECO:0000259" key="9">
    <source>
        <dbReference type="Pfam" id="PF13813"/>
    </source>
</evidence>
<feature type="transmembrane region" description="Helical" evidence="8">
    <location>
        <begin position="236"/>
        <end position="259"/>
    </location>
</feature>
<dbReference type="InterPro" id="IPR044851">
    <property type="entry name" value="Wax_synthase"/>
</dbReference>
<evidence type="ECO:0000313" key="10">
    <source>
        <dbReference type="EMBL" id="PMD62374.1"/>
    </source>
</evidence>
<dbReference type="InParanoid" id="A0A2J6THA9"/>
<evidence type="ECO:0000256" key="7">
    <source>
        <dbReference type="SAM" id="MobiDB-lite"/>
    </source>
</evidence>
<evidence type="ECO:0000313" key="11">
    <source>
        <dbReference type="Proteomes" id="UP000235371"/>
    </source>
</evidence>
<evidence type="ECO:0000256" key="4">
    <source>
        <dbReference type="ARBA" id="ARBA00022692"/>
    </source>
</evidence>
<dbReference type="OrthoDB" id="1077582at2759"/>
<dbReference type="RefSeq" id="XP_024739278.1">
    <property type="nucleotide sequence ID" value="XM_024877927.1"/>
</dbReference>
<dbReference type="GO" id="GO:0008374">
    <property type="term" value="F:O-acyltransferase activity"/>
    <property type="evidence" value="ECO:0007669"/>
    <property type="project" value="InterPro"/>
</dbReference>
<dbReference type="GO" id="GO:0016020">
    <property type="term" value="C:membrane"/>
    <property type="evidence" value="ECO:0007669"/>
    <property type="project" value="UniProtKB-SubCell"/>
</dbReference>
<feature type="transmembrane region" description="Helical" evidence="8">
    <location>
        <begin position="322"/>
        <end position="344"/>
    </location>
</feature>
<dbReference type="PANTHER" id="PTHR31595:SF67">
    <property type="entry name" value="WAX SYNTHASE DOMAIN-CONTAINING PROTEIN"/>
    <property type="match status" value="1"/>
</dbReference>
<evidence type="ECO:0000256" key="5">
    <source>
        <dbReference type="ARBA" id="ARBA00022989"/>
    </source>
</evidence>
<reference evidence="10 11" key="1">
    <citation type="submission" date="2016-04" db="EMBL/GenBank/DDBJ databases">
        <title>A degradative enzymes factory behind the ericoid mycorrhizal symbiosis.</title>
        <authorList>
            <consortium name="DOE Joint Genome Institute"/>
            <person name="Martino E."/>
            <person name="Morin E."/>
            <person name="Grelet G."/>
            <person name="Kuo A."/>
            <person name="Kohler A."/>
            <person name="Daghino S."/>
            <person name="Barry K."/>
            <person name="Choi C."/>
            <person name="Cichocki N."/>
            <person name="Clum A."/>
            <person name="Copeland A."/>
            <person name="Hainaut M."/>
            <person name="Haridas S."/>
            <person name="Labutti K."/>
            <person name="Lindquist E."/>
            <person name="Lipzen A."/>
            <person name="Khouja H.-R."/>
            <person name="Murat C."/>
            <person name="Ohm R."/>
            <person name="Olson A."/>
            <person name="Spatafora J."/>
            <person name="Veneault-Fourrey C."/>
            <person name="Henrissat B."/>
            <person name="Grigoriev I."/>
            <person name="Martin F."/>
            <person name="Perotto S."/>
        </authorList>
    </citation>
    <scope>NUCLEOTIDE SEQUENCE [LARGE SCALE GENOMIC DNA]</scope>
    <source>
        <strain evidence="10 11">E</strain>
    </source>
</reference>
<evidence type="ECO:0000256" key="8">
    <source>
        <dbReference type="SAM" id="Phobius"/>
    </source>
</evidence>
<comment type="subcellular location">
    <subcellularLocation>
        <location evidence="1">Membrane</location>
        <topology evidence="1">Multi-pass membrane protein</topology>
    </subcellularLocation>
</comment>
<evidence type="ECO:0000256" key="1">
    <source>
        <dbReference type="ARBA" id="ARBA00004141"/>
    </source>
</evidence>
<sequence>MRKIFYPIFTSKMSSSSINMNPSFLFSLQLTTSILTLGFVTPSSIFRFAALPIQLALWYLTFQTSSEYMRVSWSQIYNASCFILFVMNFLEMSLLRKWSFEANGPTLHPPSAQPLPLTHSNGKSSTKAGSKVQDTILNRLKFGLNSTFSLRDLNTPHEQRAVPPFSTTNPAYVPSKSTFLLSTALRFAITYLFLDLAESLPPPPSTAPFSSSKVPVFTRLREMTGEEVATRIGTSAMVWMVTYCLISCYLGFQSFILVGTNLTPVSSWRPLFGSFSNSYTLRGFWGKSWHQLLRKPLNNPTIWFVENGLGLKKGLVARYLKIFVTFFLSGFIHLLADLAAGITFSQSGALRFYCVQVLGIILEDGVQEIYRRAGGKEGKVWTKTGGFIWVVAFLLFWSSPSWFWPQVYRAGTRTEGEVRAYGKLAPFTVFGRFLG</sequence>
<dbReference type="Proteomes" id="UP000235371">
    <property type="component" value="Unassembled WGS sequence"/>
</dbReference>
<dbReference type="GeneID" id="36586004"/>
<dbReference type="EMBL" id="KZ613783">
    <property type="protein sequence ID" value="PMD62374.1"/>
    <property type="molecule type" value="Genomic_DNA"/>
</dbReference>